<gene>
    <name evidence="3" type="ORF">Dgeo_3059</name>
</gene>
<reference evidence="3" key="1">
    <citation type="submission" date="2007-10" db="EMBL/GenBank/DDBJ databases">
        <title>Complete sequence of Plasmid2 pDGEO02 of Deinococcus geothermalis DSM 11300.</title>
        <authorList>
            <consortium name="US DOE Joint Genome Institute"/>
            <person name="Copeland A."/>
            <person name="Lucas S."/>
            <person name="Lapidus A."/>
            <person name="Barry K."/>
            <person name="Detter J.C."/>
            <person name="Glavina del Rio T."/>
            <person name="Hammon N."/>
            <person name="Israni S."/>
            <person name="Dalin E."/>
            <person name="Tice H."/>
            <person name="Pitluck S."/>
            <person name="Brettin T."/>
            <person name="Bruce D."/>
            <person name="Han C."/>
            <person name="Tapia R."/>
            <person name="Saunders E."/>
            <person name="Gilna P."/>
            <person name="Schmutz J."/>
            <person name="Larimer F."/>
            <person name="Land M."/>
            <person name="Hauser L."/>
            <person name="Kyrpides N."/>
            <person name="Kim E."/>
            <person name="Daly M.J."/>
            <person name="Fredrickson J.K."/>
            <person name="Makarova K.S."/>
            <person name="Gaidamakova E.K."/>
            <person name="Zhai M."/>
            <person name="Richardson P."/>
        </authorList>
    </citation>
    <scope>NUCLEOTIDE SEQUENCE [LARGE SCALE GENOMIC DNA]</scope>
    <source>
        <strain evidence="3">DSM 11300</strain>
        <plasmid evidence="3">pDGEO02</plasmid>
    </source>
</reference>
<name>A8ZRJ1_DEIGD</name>
<dbReference type="Proteomes" id="UP000002431">
    <property type="component" value="Plasmid pDGEO02"/>
</dbReference>
<evidence type="ECO:0000313" key="4">
    <source>
        <dbReference type="Proteomes" id="UP000002431"/>
    </source>
</evidence>
<feature type="transmembrane region" description="Helical" evidence="1">
    <location>
        <begin position="36"/>
        <end position="53"/>
    </location>
</feature>
<keyword evidence="1" id="KW-0812">Transmembrane</keyword>
<accession>A8ZRJ1</accession>
<protein>
    <submittedName>
        <fullName evidence="3">Uncharacterized protein</fullName>
    </submittedName>
</protein>
<evidence type="ECO:0000313" key="3">
    <source>
        <dbReference type="EMBL" id="ABW35100.1"/>
    </source>
</evidence>
<proteinExistence type="predicted"/>
<geneLocation type="plasmid" evidence="3 4">
    <name>pDGEO02</name>
</geneLocation>
<dbReference type="KEGG" id="dge:Dgeo_3059"/>
<sequence length="168" mass="18251">MKRMVVALALVGALSGAAGAQTAAPSPGPWWQEQTTVTGVLALAGSALTGWFGHRLGVKQAEDAKAAQRDNADLAAIQTRDKAFQDLMALLSTQLSQRDALVAENAINKTRLEVVESRQKEREEREREQIAKIATLEAKHAELVERQKHLDSCVGGQPCPLAQYRRTP</sequence>
<dbReference type="RefSeq" id="WP_012173287.1">
    <property type="nucleotide sequence ID" value="NC_009939.1"/>
</dbReference>
<feature type="signal peptide" evidence="2">
    <location>
        <begin position="1"/>
        <end position="20"/>
    </location>
</feature>
<keyword evidence="1" id="KW-1133">Transmembrane helix</keyword>
<feature type="chain" id="PRO_5002733922" evidence="2">
    <location>
        <begin position="21"/>
        <end position="168"/>
    </location>
</feature>
<keyword evidence="1" id="KW-0472">Membrane</keyword>
<evidence type="ECO:0000256" key="1">
    <source>
        <dbReference type="SAM" id="Phobius"/>
    </source>
</evidence>
<keyword evidence="4" id="KW-1185">Reference proteome</keyword>
<organism evidence="3 4">
    <name type="scientific">Deinococcus geothermalis (strain DSM 11300 / CIP 105573 / AG-3a)</name>
    <dbReference type="NCBI Taxonomy" id="319795"/>
    <lineage>
        <taxon>Bacteria</taxon>
        <taxon>Thermotogati</taxon>
        <taxon>Deinococcota</taxon>
        <taxon>Deinococci</taxon>
        <taxon>Deinococcales</taxon>
        <taxon>Deinococcaceae</taxon>
        <taxon>Deinococcus</taxon>
    </lineage>
</organism>
<evidence type="ECO:0000256" key="2">
    <source>
        <dbReference type="SAM" id="SignalP"/>
    </source>
</evidence>
<dbReference type="AlphaFoldDB" id="A8ZRJ1"/>
<keyword evidence="3" id="KW-0614">Plasmid</keyword>
<dbReference type="EMBL" id="CP000856">
    <property type="protein sequence ID" value="ABW35100.1"/>
    <property type="molecule type" value="Genomic_DNA"/>
</dbReference>
<keyword evidence="2" id="KW-0732">Signal</keyword>
<dbReference type="HOGENOM" id="CLU_1583789_0_0_0"/>